<protein>
    <submittedName>
        <fullName evidence="1">Uncharacterized protein</fullName>
    </submittedName>
</protein>
<name>W4LD55_ENTF1</name>
<keyword evidence="2" id="KW-1185">Reference proteome</keyword>
<dbReference type="Pfam" id="PF16811">
    <property type="entry name" value="TAtT"/>
    <property type="match status" value="1"/>
</dbReference>
<dbReference type="InterPro" id="IPR038537">
    <property type="entry name" value="TatT_sf"/>
</dbReference>
<dbReference type="AlphaFoldDB" id="W4LD55"/>
<evidence type="ECO:0000313" key="1">
    <source>
        <dbReference type="EMBL" id="ETW95922.1"/>
    </source>
</evidence>
<evidence type="ECO:0000313" key="2">
    <source>
        <dbReference type="Proteomes" id="UP000019141"/>
    </source>
</evidence>
<dbReference type="HOGENOM" id="CLU_1394110_0_0_7"/>
<sequence length="195" mass="21140">MSIPYRLCLRVVQLALIGLLGLHTGCASLISNAASGLADQLSAAVTNQSDPETVRDGAPAYMLLLDGLLEGNPDDPKLLAAAASLYASYGAVFADNPNRAARLTERARHYAERALCISYAQSCQWNGATYEAYEATLAALKNKHSNTVYAYSVAWLAYIRTHSDDWKALAKLPHLEALLHRYIEISDAAKATRSI</sequence>
<organism evidence="1 2">
    <name type="scientific">Entotheonella factor</name>
    <dbReference type="NCBI Taxonomy" id="1429438"/>
    <lineage>
        <taxon>Bacteria</taxon>
        <taxon>Pseudomonadati</taxon>
        <taxon>Nitrospinota/Tectimicrobiota group</taxon>
        <taxon>Candidatus Tectimicrobiota</taxon>
        <taxon>Candidatus Entotheonellia</taxon>
        <taxon>Candidatus Entotheonellales</taxon>
        <taxon>Candidatus Entotheonellaceae</taxon>
        <taxon>Candidatus Entotheonella</taxon>
    </lineage>
</organism>
<comment type="caution">
    <text evidence="1">The sequence shown here is derived from an EMBL/GenBank/DDBJ whole genome shotgun (WGS) entry which is preliminary data.</text>
</comment>
<dbReference type="Proteomes" id="UP000019141">
    <property type="component" value="Unassembled WGS sequence"/>
</dbReference>
<gene>
    <name evidence="1" type="ORF">ETSY1_28620</name>
</gene>
<dbReference type="EMBL" id="AZHW01000855">
    <property type="protein sequence ID" value="ETW95922.1"/>
    <property type="molecule type" value="Genomic_DNA"/>
</dbReference>
<dbReference type="Gene3D" id="1.25.40.920">
    <property type="entry name" value="TRAP transporter T-component"/>
    <property type="match status" value="1"/>
</dbReference>
<proteinExistence type="predicted"/>
<accession>W4LD55</accession>
<reference evidence="1 2" key="1">
    <citation type="journal article" date="2014" name="Nature">
        <title>An environmental bacterial taxon with a large and distinct metabolic repertoire.</title>
        <authorList>
            <person name="Wilson M.C."/>
            <person name="Mori T."/>
            <person name="Ruckert C."/>
            <person name="Uria A.R."/>
            <person name="Helf M.J."/>
            <person name="Takada K."/>
            <person name="Gernert C."/>
            <person name="Steffens U.A."/>
            <person name="Heycke N."/>
            <person name="Schmitt S."/>
            <person name="Rinke C."/>
            <person name="Helfrich E.J."/>
            <person name="Brachmann A.O."/>
            <person name="Gurgui C."/>
            <person name="Wakimoto T."/>
            <person name="Kracht M."/>
            <person name="Crusemann M."/>
            <person name="Hentschel U."/>
            <person name="Abe I."/>
            <person name="Matsunaga S."/>
            <person name="Kalinowski J."/>
            <person name="Takeyama H."/>
            <person name="Piel J."/>
        </authorList>
    </citation>
    <scope>NUCLEOTIDE SEQUENCE [LARGE SCALE GENOMIC DNA]</scope>
    <source>
        <strain evidence="2">TSY1</strain>
    </source>
</reference>
<dbReference type="InterPro" id="IPR031823">
    <property type="entry name" value="TatT"/>
</dbReference>